<dbReference type="Pfam" id="PF07690">
    <property type="entry name" value="MFS_1"/>
    <property type="match status" value="1"/>
</dbReference>
<proteinExistence type="predicted"/>
<feature type="transmembrane region" description="Helical" evidence="7">
    <location>
        <begin position="47"/>
        <end position="70"/>
    </location>
</feature>
<evidence type="ECO:0000256" key="3">
    <source>
        <dbReference type="ARBA" id="ARBA00022475"/>
    </source>
</evidence>
<keyword evidence="5 7" id="KW-1133">Transmembrane helix</keyword>
<feature type="transmembrane region" description="Helical" evidence="7">
    <location>
        <begin position="82"/>
        <end position="100"/>
    </location>
</feature>
<feature type="transmembrane region" description="Helical" evidence="7">
    <location>
        <begin position="106"/>
        <end position="123"/>
    </location>
</feature>
<keyword evidence="6 7" id="KW-0472">Membrane</keyword>
<dbReference type="PANTHER" id="PTHR23517:SF2">
    <property type="entry name" value="MULTIDRUG RESISTANCE PROTEIN MDTH"/>
    <property type="match status" value="1"/>
</dbReference>
<gene>
    <name evidence="9" type="ORF">NEF87_000590</name>
</gene>
<dbReference type="SUPFAM" id="SSF103473">
    <property type="entry name" value="MFS general substrate transporter"/>
    <property type="match status" value="1"/>
</dbReference>
<dbReference type="InterPro" id="IPR050171">
    <property type="entry name" value="MFS_Transporters"/>
</dbReference>
<feature type="transmembrane region" description="Helical" evidence="7">
    <location>
        <begin position="227"/>
        <end position="245"/>
    </location>
</feature>
<sequence>MFANIKKTYNEFPESFWVITFATFIDQIGSYMLGPFIYIYMSQVFGLSMVGVGIVFIISAIGSLIGGMIGGSLADKIGRKKCALFGLMASGIFSLTFVFISNVNMIYILIGIMGLLGTIGGPARQAMLADVLTVEKRPEGFSILRVIFNLSAAIGPALGGLLSSFDFKWLFIGDAVSSFITAIIFVLKVPETRPPKIETNDILPDVASTLVKAEKTKSGYGEIFKNWRFMIFVFVSALMGLAYMQMNSTLSVFLIEDLSFTNQQYGLLMSMNALMVVLLQFWLTKRIKMFPALIMIAVGNILYGIGFGMYGFIGTIQLAFGAMIIITTGEMVQAPFNQTMVANFAPEDKRGRYSAVFMSARLVPMLLGPIGAGVIMDNLDRKILWYIVGLLTFIAALGYVVLHFVTKDYFTQMKNDQKSLDDLNNESLAETDILV</sequence>
<feature type="transmembrane region" description="Helical" evidence="7">
    <location>
        <begin position="265"/>
        <end position="283"/>
    </location>
</feature>
<evidence type="ECO:0000313" key="9">
    <source>
        <dbReference type="EMBL" id="UYP44305.1"/>
    </source>
</evidence>
<feature type="transmembrane region" description="Helical" evidence="7">
    <location>
        <begin position="169"/>
        <end position="187"/>
    </location>
</feature>
<evidence type="ECO:0000256" key="1">
    <source>
        <dbReference type="ARBA" id="ARBA00004651"/>
    </source>
</evidence>
<comment type="subcellular location">
    <subcellularLocation>
        <location evidence="1">Cell membrane</location>
        <topology evidence="1">Multi-pass membrane protein</topology>
    </subcellularLocation>
</comment>
<dbReference type="EMBL" id="CP104013">
    <property type="protein sequence ID" value="UYP44305.1"/>
    <property type="molecule type" value="Genomic_DNA"/>
</dbReference>
<feature type="transmembrane region" description="Helical" evidence="7">
    <location>
        <begin position="16"/>
        <end position="41"/>
    </location>
</feature>
<evidence type="ECO:0000256" key="2">
    <source>
        <dbReference type="ARBA" id="ARBA00022448"/>
    </source>
</evidence>
<dbReference type="Gene3D" id="1.20.1250.20">
    <property type="entry name" value="MFS general substrate transporter like domains"/>
    <property type="match status" value="1"/>
</dbReference>
<dbReference type="PANTHER" id="PTHR23517">
    <property type="entry name" value="RESISTANCE PROTEIN MDTM, PUTATIVE-RELATED-RELATED"/>
    <property type="match status" value="1"/>
</dbReference>
<feature type="transmembrane region" description="Helical" evidence="7">
    <location>
        <begin position="353"/>
        <end position="371"/>
    </location>
</feature>
<dbReference type="InterPro" id="IPR020846">
    <property type="entry name" value="MFS_dom"/>
</dbReference>
<dbReference type="InterPro" id="IPR036259">
    <property type="entry name" value="MFS_trans_sf"/>
</dbReference>
<evidence type="ECO:0000313" key="10">
    <source>
        <dbReference type="Proteomes" id="UP001208689"/>
    </source>
</evidence>
<reference evidence="9" key="1">
    <citation type="submission" date="2022-09" db="EMBL/GenBank/DDBJ databases">
        <title>Actin cytoskeleton and complex cell architecture in an #Asgard archaeon.</title>
        <authorList>
            <person name="Ponce Toledo R.I."/>
            <person name="Schleper C."/>
            <person name="Rodrigues Oliveira T."/>
            <person name="Wollweber F."/>
            <person name="Xu J."/>
            <person name="Rittmann S."/>
            <person name="Klingl A."/>
            <person name="Pilhofer M."/>
        </authorList>
    </citation>
    <scope>NUCLEOTIDE SEQUENCE</scope>
    <source>
        <strain evidence="9">B-35</strain>
    </source>
</reference>
<keyword evidence="10" id="KW-1185">Reference proteome</keyword>
<feature type="transmembrane region" description="Helical" evidence="7">
    <location>
        <begin position="143"/>
        <end position="163"/>
    </location>
</feature>
<dbReference type="Proteomes" id="UP001208689">
    <property type="component" value="Chromosome"/>
</dbReference>
<dbReference type="PROSITE" id="PS50850">
    <property type="entry name" value="MFS"/>
    <property type="match status" value="1"/>
</dbReference>
<feature type="transmembrane region" description="Helical" evidence="7">
    <location>
        <begin position="383"/>
        <end position="405"/>
    </location>
</feature>
<name>A0ABY6HLC5_9ARCH</name>
<evidence type="ECO:0000259" key="8">
    <source>
        <dbReference type="PROSITE" id="PS50850"/>
    </source>
</evidence>
<feature type="domain" description="Major facilitator superfamily (MFS) profile" evidence="8">
    <location>
        <begin position="15"/>
        <end position="407"/>
    </location>
</feature>
<organism evidence="9 10">
    <name type="scientific">Candidatus Lokiarchaeum ossiferum</name>
    <dbReference type="NCBI Taxonomy" id="2951803"/>
    <lineage>
        <taxon>Archaea</taxon>
        <taxon>Promethearchaeati</taxon>
        <taxon>Promethearchaeota</taxon>
        <taxon>Promethearchaeia</taxon>
        <taxon>Promethearchaeales</taxon>
        <taxon>Promethearchaeaceae</taxon>
        <taxon>Candidatus Lokiarchaeum</taxon>
    </lineage>
</organism>
<keyword evidence="4 7" id="KW-0812">Transmembrane</keyword>
<protein>
    <submittedName>
        <fullName evidence="9">Multidrug resistance protein MdtH</fullName>
    </submittedName>
</protein>
<dbReference type="CDD" id="cd17329">
    <property type="entry name" value="MFS_MdtH_MDR_like"/>
    <property type="match status" value="1"/>
</dbReference>
<dbReference type="InterPro" id="IPR011701">
    <property type="entry name" value="MFS"/>
</dbReference>
<accession>A0ABY6HLC5</accession>
<keyword evidence="3" id="KW-1003">Cell membrane</keyword>
<keyword evidence="2" id="KW-0813">Transport</keyword>
<evidence type="ECO:0000256" key="4">
    <source>
        <dbReference type="ARBA" id="ARBA00022692"/>
    </source>
</evidence>
<evidence type="ECO:0000256" key="7">
    <source>
        <dbReference type="SAM" id="Phobius"/>
    </source>
</evidence>
<evidence type="ECO:0000256" key="6">
    <source>
        <dbReference type="ARBA" id="ARBA00023136"/>
    </source>
</evidence>
<evidence type="ECO:0000256" key="5">
    <source>
        <dbReference type="ARBA" id="ARBA00022989"/>
    </source>
</evidence>